<name>A0A397FY60_ASPTH</name>
<evidence type="ECO:0000256" key="2">
    <source>
        <dbReference type="ARBA" id="ARBA00022723"/>
    </source>
</evidence>
<dbReference type="Proteomes" id="UP000215305">
    <property type="component" value="Unassembled WGS sequence"/>
</dbReference>
<dbReference type="PANTHER" id="PTHR46300:SF8">
    <property type="entry name" value="CYTOCHROME P450 2E1"/>
    <property type="match status" value="1"/>
</dbReference>
<accession>A0A397FY60</accession>
<keyword evidence="7" id="KW-0812">Transmembrane</keyword>
<dbReference type="PROSITE" id="PS00086">
    <property type="entry name" value="CYTOCHROME_P450"/>
    <property type="match status" value="1"/>
</dbReference>
<dbReference type="OrthoDB" id="1103324at2759"/>
<keyword evidence="6" id="KW-0503">Monooxygenase</keyword>
<evidence type="ECO:0000313" key="8">
    <source>
        <dbReference type="EMBL" id="RHZ43692.1"/>
    </source>
</evidence>
<dbReference type="GO" id="GO:0005506">
    <property type="term" value="F:iron ion binding"/>
    <property type="evidence" value="ECO:0007669"/>
    <property type="project" value="InterPro"/>
</dbReference>
<keyword evidence="7" id="KW-1133">Transmembrane helix</keyword>
<dbReference type="GO" id="GO:0016705">
    <property type="term" value="F:oxidoreductase activity, acting on paired donors, with incorporation or reduction of molecular oxygen"/>
    <property type="evidence" value="ECO:0007669"/>
    <property type="project" value="InterPro"/>
</dbReference>
<feature type="transmembrane region" description="Helical" evidence="7">
    <location>
        <begin position="12"/>
        <end position="31"/>
    </location>
</feature>
<dbReference type="RefSeq" id="XP_026609945.1">
    <property type="nucleotide sequence ID" value="XM_026753737.1"/>
</dbReference>
<dbReference type="InterPro" id="IPR001128">
    <property type="entry name" value="Cyt_P450"/>
</dbReference>
<evidence type="ECO:0000256" key="5">
    <source>
        <dbReference type="PIRSR" id="PIRSR602401-1"/>
    </source>
</evidence>
<proteinExistence type="inferred from homology"/>
<evidence type="ECO:0008006" key="10">
    <source>
        <dbReference type="Google" id="ProtNLM"/>
    </source>
</evidence>
<dbReference type="AlphaFoldDB" id="A0A397FY60"/>
<dbReference type="GeneID" id="38122092"/>
<comment type="similarity">
    <text evidence="1 6">Belongs to the cytochrome P450 family.</text>
</comment>
<evidence type="ECO:0000313" key="9">
    <source>
        <dbReference type="Proteomes" id="UP000215305"/>
    </source>
</evidence>
<dbReference type="VEuPathDB" id="FungiDB:CDV56_100118"/>
<gene>
    <name evidence="8" type="ORF">CDV56_100118</name>
</gene>
<feature type="transmembrane region" description="Helical" evidence="7">
    <location>
        <begin position="37"/>
        <end position="56"/>
    </location>
</feature>
<dbReference type="GO" id="GO:0020037">
    <property type="term" value="F:heme binding"/>
    <property type="evidence" value="ECO:0007669"/>
    <property type="project" value="InterPro"/>
</dbReference>
<keyword evidence="2 5" id="KW-0479">Metal-binding</keyword>
<dbReference type="InterPro" id="IPR036396">
    <property type="entry name" value="Cyt_P450_sf"/>
</dbReference>
<dbReference type="InterPro" id="IPR002401">
    <property type="entry name" value="Cyt_P450_E_grp-I"/>
</dbReference>
<comment type="cofactor">
    <cofactor evidence="5">
        <name>heme</name>
        <dbReference type="ChEBI" id="CHEBI:30413"/>
    </cofactor>
</comment>
<dbReference type="Pfam" id="PF00067">
    <property type="entry name" value="p450"/>
    <property type="match status" value="1"/>
</dbReference>
<evidence type="ECO:0000256" key="3">
    <source>
        <dbReference type="ARBA" id="ARBA00023002"/>
    </source>
</evidence>
<dbReference type="SUPFAM" id="SSF48264">
    <property type="entry name" value="Cytochrome P450"/>
    <property type="match status" value="1"/>
</dbReference>
<keyword evidence="5 6" id="KW-0349">Heme</keyword>
<feature type="binding site" description="axial binding residue" evidence="5">
    <location>
        <position position="476"/>
    </location>
    <ligand>
        <name>heme</name>
        <dbReference type="ChEBI" id="CHEBI:30413"/>
    </ligand>
    <ligandPart>
        <name>Fe</name>
        <dbReference type="ChEBI" id="CHEBI:18248"/>
    </ligandPart>
</feature>
<dbReference type="GO" id="GO:0044283">
    <property type="term" value="P:small molecule biosynthetic process"/>
    <property type="evidence" value="ECO:0007669"/>
    <property type="project" value="UniProtKB-ARBA"/>
</dbReference>
<keyword evidence="4 5" id="KW-0408">Iron</keyword>
<dbReference type="GO" id="GO:0004497">
    <property type="term" value="F:monooxygenase activity"/>
    <property type="evidence" value="ECO:0007669"/>
    <property type="project" value="UniProtKB-KW"/>
</dbReference>
<protein>
    <recommendedName>
        <fullName evidence="10">Cytochrome P450</fullName>
    </recommendedName>
</protein>
<dbReference type="EMBL" id="NKHU02000387">
    <property type="protein sequence ID" value="RHZ43692.1"/>
    <property type="molecule type" value="Genomic_DNA"/>
</dbReference>
<dbReference type="PANTHER" id="PTHR46300">
    <property type="entry name" value="P450, PUTATIVE (EUROFUNG)-RELATED-RELATED"/>
    <property type="match status" value="1"/>
</dbReference>
<dbReference type="InterPro" id="IPR050364">
    <property type="entry name" value="Cytochrome_P450_fung"/>
</dbReference>
<organism evidence="8 9">
    <name type="scientific">Aspergillus thermomutatus</name>
    <name type="common">Neosartorya pseudofischeri</name>
    <dbReference type="NCBI Taxonomy" id="41047"/>
    <lineage>
        <taxon>Eukaryota</taxon>
        <taxon>Fungi</taxon>
        <taxon>Dikarya</taxon>
        <taxon>Ascomycota</taxon>
        <taxon>Pezizomycotina</taxon>
        <taxon>Eurotiomycetes</taxon>
        <taxon>Eurotiomycetidae</taxon>
        <taxon>Eurotiales</taxon>
        <taxon>Aspergillaceae</taxon>
        <taxon>Aspergillus</taxon>
        <taxon>Aspergillus subgen. Fumigati</taxon>
    </lineage>
</organism>
<keyword evidence="9" id="KW-1185">Reference proteome</keyword>
<reference evidence="8" key="1">
    <citation type="submission" date="2018-08" db="EMBL/GenBank/DDBJ databases">
        <title>Draft genome sequence of azole-resistant Aspergillus thermomutatus (Neosartorya pseudofischeri) strain HMR AF 39, isolated from a human nasal aspirate.</title>
        <authorList>
            <person name="Parent-Michaud M."/>
            <person name="Dufresne P.J."/>
            <person name="Fournier E."/>
            <person name="Martineau C."/>
            <person name="Moreira S."/>
            <person name="Perkins V."/>
            <person name="De Repentigny L."/>
            <person name="Dufresne S.F."/>
        </authorList>
    </citation>
    <scope>NUCLEOTIDE SEQUENCE [LARGE SCALE GENOMIC DNA]</scope>
    <source>
        <strain evidence="8">HMR AF 39</strain>
    </source>
</reference>
<comment type="caution">
    <text evidence="8">The sequence shown here is derived from an EMBL/GenBank/DDBJ whole genome shotgun (WGS) entry which is preliminary data.</text>
</comment>
<dbReference type="CDD" id="cd11065">
    <property type="entry name" value="CYP64-like"/>
    <property type="match status" value="1"/>
</dbReference>
<evidence type="ECO:0000256" key="4">
    <source>
        <dbReference type="ARBA" id="ARBA00023004"/>
    </source>
</evidence>
<dbReference type="PRINTS" id="PR00385">
    <property type="entry name" value="P450"/>
</dbReference>
<evidence type="ECO:0000256" key="6">
    <source>
        <dbReference type="RuleBase" id="RU000461"/>
    </source>
</evidence>
<keyword evidence="7" id="KW-0472">Membrane</keyword>
<evidence type="ECO:0000256" key="7">
    <source>
        <dbReference type="SAM" id="Phobius"/>
    </source>
</evidence>
<dbReference type="STRING" id="41047.A0A397FY60"/>
<dbReference type="InterPro" id="IPR017972">
    <property type="entry name" value="Cyt_P450_CS"/>
</dbReference>
<sequence length="556" mass="63569">MLSLPLESDQVLAFNNVDWSLASVFIHLTLFLGSKMLLVWTAAIVAITWLASGLIVPSSKTKRGQKPLPGPPGKPLVGNLFGIPPYHSWLKFKEWADSYGPVFRLNLAGRQHVVLSTEKVANDLLRERGTYYSSREFLPMASGIVSREMRPLLLPYNDRWRRGRKLMHQLTMPSAADSYQPVQDYESKKLLVSLLETPGKYDKWFELYASGVVFRIGFSKWIETGEEPAVKRIIQVNHNLERVASPGAYLVDSMPFLNSLPEVLAPFKREGRKLHEEELSLFRELQSDVRRAVDNGSEAQSFTRTFLENKDSYQLSDDEGAYVIGTLFEAGSGTTAAAMMSYCLAMCHFPEWQKKMQDELDEQVGDRMPEFEDIPNLPTVRAVIKEVLRWRPVTAGGFPHELTKDDEYDGFFFKKGTIFHPNQWAIHRDPALYPDPDNFRPDRWLDPKFPTTYREPLSKFPNLQNFSCFGFGRRICPGQNIAERSLHILTARIAWAGSIARKRGSDGNELPLPLYDYTKGFNTQPEHFEFDMVARSRARHEAIKESLREARSRRPA</sequence>
<keyword evidence="3 6" id="KW-0560">Oxidoreductase</keyword>
<dbReference type="Gene3D" id="1.10.630.10">
    <property type="entry name" value="Cytochrome P450"/>
    <property type="match status" value="1"/>
</dbReference>
<dbReference type="PRINTS" id="PR00463">
    <property type="entry name" value="EP450I"/>
</dbReference>
<evidence type="ECO:0000256" key="1">
    <source>
        <dbReference type="ARBA" id="ARBA00010617"/>
    </source>
</evidence>